<dbReference type="RefSeq" id="WP_235590375.1">
    <property type="nucleotide sequence ID" value="NZ_CP013341.1"/>
</dbReference>
<evidence type="ECO:0008006" key="3">
    <source>
        <dbReference type="Google" id="ProtNLM"/>
    </source>
</evidence>
<dbReference type="Pfam" id="PF11697">
    <property type="entry name" value="DUF3293"/>
    <property type="match status" value="1"/>
</dbReference>
<organism evidence="1 2">
    <name type="scientific">Nitrosomonas ureae</name>
    <dbReference type="NCBI Taxonomy" id="44577"/>
    <lineage>
        <taxon>Bacteria</taxon>
        <taxon>Pseudomonadati</taxon>
        <taxon>Pseudomonadota</taxon>
        <taxon>Betaproteobacteria</taxon>
        <taxon>Nitrosomonadales</taxon>
        <taxon>Nitrosomonadaceae</taxon>
        <taxon>Nitrosomonas</taxon>
    </lineage>
</organism>
<keyword evidence="2" id="KW-1185">Reference proteome</keyword>
<proteinExistence type="predicted"/>
<evidence type="ECO:0000313" key="1">
    <source>
        <dbReference type="EMBL" id="SDU15094.1"/>
    </source>
</evidence>
<protein>
    <recommendedName>
        <fullName evidence="3">DUF3293 domain-containing protein</fullName>
    </recommendedName>
</protein>
<name>A0A1H2G688_9PROT</name>
<reference evidence="2" key="1">
    <citation type="submission" date="2016-10" db="EMBL/GenBank/DDBJ databases">
        <authorList>
            <person name="Varghese N."/>
            <person name="Submissions S."/>
        </authorList>
    </citation>
    <scope>NUCLEOTIDE SEQUENCE [LARGE SCALE GENOMIC DNA]</scope>
    <source>
        <strain evidence="2">Nm10</strain>
    </source>
</reference>
<dbReference type="Proteomes" id="UP000182882">
    <property type="component" value="Unassembled WGS sequence"/>
</dbReference>
<dbReference type="AlphaFoldDB" id="A0A1H2G688"/>
<gene>
    <name evidence="1" type="ORF">SAMN05216406_12830</name>
</gene>
<sequence length="144" mass="16205">MTVALSVIASNLITSYCRTHYRVGTDCNSISLHINQYSESLAKLLTASKQSCAAIVSAYNPYSQLASNEENLAVHEQLRNLLQLRAYPIIESLNIDPIDQWLPEKSFFVPGLDLNTSRSIGQRFNQNAIVWIDNEAIPRLILLR</sequence>
<accession>A0A1H2G688</accession>
<dbReference type="EMBL" id="FNLN01000028">
    <property type="protein sequence ID" value="SDU15094.1"/>
    <property type="molecule type" value="Genomic_DNA"/>
</dbReference>
<dbReference type="InterPro" id="IPR021710">
    <property type="entry name" value="DUF3293"/>
</dbReference>
<evidence type="ECO:0000313" key="2">
    <source>
        <dbReference type="Proteomes" id="UP000182882"/>
    </source>
</evidence>